<dbReference type="RefSeq" id="WP_069206134.1">
    <property type="nucleotide sequence ID" value="NZ_CP014168.1"/>
</dbReference>
<dbReference type="KEGG" id="span:AWL63_18315"/>
<organism evidence="1 2">
    <name type="scientific">Sphingomonas panacis</name>
    <dbReference type="NCBI Taxonomy" id="1560345"/>
    <lineage>
        <taxon>Bacteria</taxon>
        <taxon>Pseudomonadati</taxon>
        <taxon>Pseudomonadota</taxon>
        <taxon>Alphaproteobacteria</taxon>
        <taxon>Sphingomonadales</taxon>
        <taxon>Sphingomonadaceae</taxon>
        <taxon>Sphingomonas</taxon>
    </lineage>
</organism>
<proteinExistence type="predicted"/>
<name>A0A1B3ZDU8_9SPHN</name>
<protein>
    <submittedName>
        <fullName evidence="1">Uncharacterized protein</fullName>
    </submittedName>
</protein>
<evidence type="ECO:0000313" key="1">
    <source>
        <dbReference type="EMBL" id="AOH85598.1"/>
    </source>
</evidence>
<gene>
    <name evidence="1" type="ORF">AWL63_18315</name>
</gene>
<sequence length="117" mass="13243">MKSRDSHLKAVCKLLRSCQPRHDPYTFFSDSMEASAIGISNSVDLHQREPREARYLEIVGRYDRDIVEIFPRIFAEVALARGAEPGDVLGTVFGELELHNAAHGQFFTPYDVCDRGM</sequence>
<dbReference type="AlphaFoldDB" id="A0A1B3ZDU8"/>
<dbReference type="EMBL" id="CP014168">
    <property type="protein sequence ID" value="AOH85598.1"/>
    <property type="molecule type" value="Genomic_DNA"/>
</dbReference>
<dbReference type="STRING" id="1560345.AWL63_18315"/>
<evidence type="ECO:0000313" key="2">
    <source>
        <dbReference type="Proteomes" id="UP000094256"/>
    </source>
</evidence>
<accession>A0A1B3ZDU8</accession>
<dbReference type="Proteomes" id="UP000094256">
    <property type="component" value="Chromosome"/>
</dbReference>
<reference evidence="1 2" key="1">
    <citation type="submission" date="2016-01" db="EMBL/GenBank/DDBJ databases">
        <title>Complete genome and mega plasmid sequence of Sphingomonas panacis DCY99 elicits systemic resistance in rice to Xanthomonas oryzae.</title>
        <authorList>
            <person name="Kim Y.J."/>
            <person name="Yang D.C."/>
            <person name="Sing P."/>
        </authorList>
    </citation>
    <scope>NUCLEOTIDE SEQUENCE [LARGE SCALE GENOMIC DNA]</scope>
    <source>
        <strain evidence="1 2">DCY99</strain>
    </source>
</reference>
<keyword evidence="2" id="KW-1185">Reference proteome</keyword>